<name>A0ABQ3KLI6_9PSEU</name>
<evidence type="ECO:0000313" key="2">
    <source>
        <dbReference type="Proteomes" id="UP000649955"/>
    </source>
</evidence>
<keyword evidence="2" id="KW-1185">Reference proteome</keyword>
<evidence type="ECO:0000313" key="1">
    <source>
        <dbReference type="EMBL" id="GHG29733.1"/>
    </source>
</evidence>
<comment type="caution">
    <text evidence="1">The sequence shown here is derived from an EMBL/GenBank/DDBJ whole genome shotgun (WGS) entry which is preliminary data.</text>
</comment>
<proteinExistence type="predicted"/>
<dbReference type="Proteomes" id="UP000649955">
    <property type="component" value="Unassembled WGS sequence"/>
</dbReference>
<sequence>MIEVEASDDPHPSDPNPAGVEVTMQPAEQFAEQISSHAQCGVIGDRQLLNGRRRGRYGEFPASGGVDYLLLELGQVRQHGYGLCVVHPTIVDDSLRDLTPDNDFNSFDWRRGGIRSCSIRLPRSEACQRGGAGQAGLRTSPV</sequence>
<protein>
    <submittedName>
        <fullName evidence="1">Uncharacterized protein</fullName>
    </submittedName>
</protein>
<accession>A0ABQ3KLI6</accession>
<gene>
    <name evidence="1" type="ORF">GCM10017567_56810</name>
</gene>
<reference evidence="2" key="1">
    <citation type="journal article" date="2019" name="Int. J. Syst. Evol. Microbiol.">
        <title>The Global Catalogue of Microorganisms (GCM) 10K type strain sequencing project: providing services to taxonomists for standard genome sequencing and annotation.</title>
        <authorList>
            <consortium name="The Broad Institute Genomics Platform"/>
            <consortium name="The Broad Institute Genome Sequencing Center for Infectious Disease"/>
            <person name="Wu L."/>
            <person name="Ma J."/>
        </authorList>
    </citation>
    <scope>NUCLEOTIDE SEQUENCE [LARGE SCALE GENOMIC DNA]</scope>
    <source>
        <strain evidence="2">CGMCC 4.7680</strain>
    </source>
</reference>
<organism evidence="1 2">
    <name type="scientific">Amycolatopsis bullii</name>
    <dbReference type="NCBI Taxonomy" id="941987"/>
    <lineage>
        <taxon>Bacteria</taxon>
        <taxon>Bacillati</taxon>
        <taxon>Actinomycetota</taxon>
        <taxon>Actinomycetes</taxon>
        <taxon>Pseudonocardiales</taxon>
        <taxon>Pseudonocardiaceae</taxon>
        <taxon>Amycolatopsis</taxon>
    </lineage>
</organism>
<dbReference type="EMBL" id="BNAW01000030">
    <property type="protein sequence ID" value="GHG29733.1"/>
    <property type="molecule type" value="Genomic_DNA"/>
</dbReference>